<proteinExistence type="predicted"/>
<sequence>MLASTVLCALYRHYCCASAGICCACAHSKRGSRRERVPAAVLSEGQRRTTGILLYAESTLVMVVREGVPRTAGGFAGEATRSFAVIYGELCFWHTARPTSCAAKGMMAGYGGTCQRRLCMYWQSAALLRRHGVQAKRRAACCGQRYAVQRSGIAGAAMGSVLFCVAKLEALTTAATLAWRLPQCALLQLFTYI</sequence>
<feature type="chain" id="PRO_5036471488" evidence="1">
    <location>
        <begin position="18"/>
        <end position="193"/>
    </location>
</feature>
<dbReference type="Proteomes" id="UP000887013">
    <property type="component" value="Unassembled WGS sequence"/>
</dbReference>
<feature type="signal peptide" evidence="1">
    <location>
        <begin position="1"/>
        <end position="17"/>
    </location>
</feature>
<evidence type="ECO:0000313" key="3">
    <source>
        <dbReference type="Proteomes" id="UP000887013"/>
    </source>
</evidence>
<comment type="caution">
    <text evidence="2">The sequence shown here is derived from an EMBL/GenBank/DDBJ whole genome shotgun (WGS) entry which is preliminary data.</text>
</comment>
<dbReference type="AlphaFoldDB" id="A0A8X6TY85"/>
<accession>A0A8X6TY85</accession>
<organism evidence="2 3">
    <name type="scientific">Nephila pilipes</name>
    <name type="common">Giant wood spider</name>
    <name type="synonym">Nephila maculata</name>
    <dbReference type="NCBI Taxonomy" id="299642"/>
    <lineage>
        <taxon>Eukaryota</taxon>
        <taxon>Metazoa</taxon>
        <taxon>Ecdysozoa</taxon>
        <taxon>Arthropoda</taxon>
        <taxon>Chelicerata</taxon>
        <taxon>Arachnida</taxon>
        <taxon>Araneae</taxon>
        <taxon>Araneomorphae</taxon>
        <taxon>Entelegynae</taxon>
        <taxon>Araneoidea</taxon>
        <taxon>Nephilidae</taxon>
        <taxon>Nephila</taxon>
    </lineage>
</organism>
<keyword evidence="1" id="KW-0732">Signal</keyword>
<name>A0A8X6TY85_NEPPI</name>
<gene>
    <name evidence="2" type="ORF">NPIL_508791</name>
</gene>
<protein>
    <submittedName>
        <fullName evidence="2">Uncharacterized protein</fullName>
    </submittedName>
</protein>
<keyword evidence="3" id="KW-1185">Reference proteome</keyword>
<evidence type="ECO:0000256" key="1">
    <source>
        <dbReference type="SAM" id="SignalP"/>
    </source>
</evidence>
<evidence type="ECO:0000313" key="2">
    <source>
        <dbReference type="EMBL" id="GFT59777.1"/>
    </source>
</evidence>
<reference evidence="2" key="1">
    <citation type="submission" date="2020-08" db="EMBL/GenBank/DDBJ databases">
        <title>Multicomponent nature underlies the extraordinary mechanical properties of spider dragline silk.</title>
        <authorList>
            <person name="Kono N."/>
            <person name="Nakamura H."/>
            <person name="Mori M."/>
            <person name="Yoshida Y."/>
            <person name="Ohtoshi R."/>
            <person name="Malay A.D."/>
            <person name="Moran D.A.P."/>
            <person name="Tomita M."/>
            <person name="Numata K."/>
            <person name="Arakawa K."/>
        </authorList>
    </citation>
    <scope>NUCLEOTIDE SEQUENCE</scope>
</reference>
<dbReference type="EMBL" id="BMAW01018720">
    <property type="protein sequence ID" value="GFT59777.1"/>
    <property type="molecule type" value="Genomic_DNA"/>
</dbReference>